<dbReference type="EnsemblPlants" id="KQK90035">
    <property type="protein sequence ID" value="KQK90035"/>
    <property type="gene ID" value="SETIT_038631mg"/>
</dbReference>
<reference evidence="1" key="2">
    <citation type="submission" date="2018-08" db="UniProtKB">
        <authorList>
            <consortium name="EnsemblPlants"/>
        </authorList>
    </citation>
    <scope>IDENTIFICATION</scope>
    <source>
        <strain evidence="1">Yugu1</strain>
    </source>
</reference>
<proteinExistence type="predicted"/>
<dbReference type="InParanoid" id="K4AIC1"/>
<accession>K4AIC1</accession>
<evidence type="ECO:0000313" key="1">
    <source>
        <dbReference type="EnsemblPlants" id="KQK90035"/>
    </source>
</evidence>
<dbReference type="Gramene" id="KQK90035">
    <property type="protein sequence ID" value="KQK90035"/>
    <property type="gene ID" value="SETIT_038631mg"/>
</dbReference>
<name>K4AIC1_SETIT</name>
<organism evidence="1 2">
    <name type="scientific">Setaria italica</name>
    <name type="common">Foxtail millet</name>
    <name type="synonym">Panicum italicum</name>
    <dbReference type="NCBI Taxonomy" id="4555"/>
    <lineage>
        <taxon>Eukaryota</taxon>
        <taxon>Viridiplantae</taxon>
        <taxon>Streptophyta</taxon>
        <taxon>Embryophyta</taxon>
        <taxon>Tracheophyta</taxon>
        <taxon>Spermatophyta</taxon>
        <taxon>Magnoliopsida</taxon>
        <taxon>Liliopsida</taxon>
        <taxon>Poales</taxon>
        <taxon>Poaceae</taxon>
        <taxon>PACMAD clade</taxon>
        <taxon>Panicoideae</taxon>
        <taxon>Panicodae</taxon>
        <taxon>Paniceae</taxon>
        <taxon>Cenchrinae</taxon>
        <taxon>Setaria</taxon>
    </lineage>
</organism>
<evidence type="ECO:0000313" key="2">
    <source>
        <dbReference type="Proteomes" id="UP000004995"/>
    </source>
</evidence>
<dbReference type="HOGENOM" id="CLU_3110032_0_0_1"/>
<reference evidence="2" key="1">
    <citation type="journal article" date="2012" name="Nat. Biotechnol.">
        <title>Reference genome sequence of the model plant Setaria.</title>
        <authorList>
            <person name="Bennetzen J.L."/>
            <person name="Schmutz J."/>
            <person name="Wang H."/>
            <person name="Percifield R."/>
            <person name="Hawkins J."/>
            <person name="Pontaroli A.C."/>
            <person name="Estep M."/>
            <person name="Feng L."/>
            <person name="Vaughn J.N."/>
            <person name="Grimwood J."/>
            <person name="Jenkins J."/>
            <person name="Barry K."/>
            <person name="Lindquist E."/>
            <person name="Hellsten U."/>
            <person name="Deshpande S."/>
            <person name="Wang X."/>
            <person name="Wu X."/>
            <person name="Mitros T."/>
            <person name="Triplett J."/>
            <person name="Yang X."/>
            <person name="Ye C.Y."/>
            <person name="Mauro-Herrera M."/>
            <person name="Wang L."/>
            <person name="Li P."/>
            <person name="Sharma M."/>
            <person name="Sharma R."/>
            <person name="Ronald P.C."/>
            <person name="Panaud O."/>
            <person name="Kellogg E.A."/>
            <person name="Brutnell T.P."/>
            <person name="Doust A.N."/>
            <person name="Tuskan G.A."/>
            <person name="Rokhsar D."/>
            <person name="Devos K.M."/>
        </authorList>
    </citation>
    <scope>NUCLEOTIDE SEQUENCE [LARGE SCALE GENOMIC DNA]</scope>
    <source>
        <strain evidence="2">cv. Yugu1</strain>
    </source>
</reference>
<keyword evidence="2" id="KW-1185">Reference proteome</keyword>
<dbReference type="EMBL" id="AGNK02005874">
    <property type="status" value="NOT_ANNOTATED_CDS"/>
    <property type="molecule type" value="Genomic_DNA"/>
</dbReference>
<dbReference type="AlphaFoldDB" id="K4AIC1"/>
<sequence>MDLRFRSDLGKPEGSLALAACWNWKSNGFCYRMVRGQGASSTLLAQAYPNH</sequence>
<dbReference type="Proteomes" id="UP000004995">
    <property type="component" value="Unassembled WGS sequence"/>
</dbReference>
<protein>
    <submittedName>
        <fullName evidence="1">Uncharacterized protein</fullName>
    </submittedName>
</protein>